<proteinExistence type="predicted"/>
<feature type="compositionally biased region" description="Acidic residues" evidence="1">
    <location>
        <begin position="50"/>
        <end position="64"/>
    </location>
</feature>
<dbReference type="AlphaFoldDB" id="A0AAD7DKZ0"/>
<feature type="compositionally biased region" description="Polar residues" evidence="1">
    <location>
        <begin position="1"/>
        <end position="24"/>
    </location>
</feature>
<sequence>MPSKQTASAPPNDTARWTSVNANCEQEEQEEEENKGRPLPSRLQRRVVVVDDDLEEETDVEESDVQPLPSRTARRHMVQSDMEEDESDQSDTHMQVEKEEDSVEDTNNADQYDEEDMSLFLADGTVQISQPNDTLPIYAVTNYIRRIAVPSKKVHDALQKYLDLHPADAASTILQLVMHGGDLKKLMAQFHQAMIEYSLEGAIDRLFEEIRAFALTPILCDTRLSSPSTAIPYNGITNTVAYGACGVADLEAGQDTLSRFDPNLIAPTPIDEHVTPALVAQALHADGITWEDFAG</sequence>
<evidence type="ECO:0000313" key="2">
    <source>
        <dbReference type="EMBL" id="KAJ7693697.1"/>
    </source>
</evidence>
<dbReference type="EMBL" id="JARKIE010000045">
    <property type="protein sequence ID" value="KAJ7693697.1"/>
    <property type="molecule type" value="Genomic_DNA"/>
</dbReference>
<evidence type="ECO:0000256" key="1">
    <source>
        <dbReference type="SAM" id="MobiDB-lite"/>
    </source>
</evidence>
<protein>
    <submittedName>
        <fullName evidence="2">Uncharacterized protein</fullName>
    </submittedName>
</protein>
<organism evidence="2 3">
    <name type="scientific">Mycena rosella</name>
    <name type="common">Pink bonnet</name>
    <name type="synonym">Agaricus rosellus</name>
    <dbReference type="NCBI Taxonomy" id="1033263"/>
    <lineage>
        <taxon>Eukaryota</taxon>
        <taxon>Fungi</taxon>
        <taxon>Dikarya</taxon>
        <taxon>Basidiomycota</taxon>
        <taxon>Agaricomycotina</taxon>
        <taxon>Agaricomycetes</taxon>
        <taxon>Agaricomycetidae</taxon>
        <taxon>Agaricales</taxon>
        <taxon>Marasmiineae</taxon>
        <taxon>Mycenaceae</taxon>
        <taxon>Mycena</taxon>
    </lineage>
</organism>
<keyword evidence="3" id="KW-1185">Reference proteome</keyword>
<accession>A0AAD7DKZ0</accession>
<feature type="region of interest" description="Disordered" evidence="1">
    <location>
        <begin position="1"/>
        <end position="107"/>
    </location>
</feature>
<dbReference type="Proteomes" id="UP001221757">
    <property type="component" value="Unassembled WGS sequence"/>
</dbReference>
<evidence type="ECO:0000313" key="3">
    <source>
        <dbReference type="Proteomes" id="UP001221757"/>
    </source>
</evidence>
<reference evidence="2" key="1">
    <citation type="submission" date="2023-03" db="EMBL/GenBank/DDBJ databases">
        <title>Massive genome expansion in bonnet fungi (Mycena s.s.) driven by repeated elements and novel gene families across ecological guilds.</title>
        <authorList>
            <consortium name="Lawrence Berkeley National Laboratory"/>
            <person name="Harder C.B."/>
            <person name="Miyauchi S."/>
            <person name="Viragh M."/>
            <person name="Kuo A."/>
            <person name="Thoen E."/>
            <person name="Andreopoulos B."/>
            <person name="Lu D."/>
            <person name="Skrede I."/>
            <person name="Drula E."/>
            <person name="Henrissat B."/>
            <person name="Morin E."/>
            <person name="Kohler A."/>
            <person name="Barry K."/>
            <person name="LaButti K."/>
            <person name="Morin E."/>
            <person name="Salamov A."/>
            <person name="Lipzen A."/>
            <person name="Mereny Z."/>
            <person name="Hegedus B."/>
            <person name="Baldrian P."/>
            <person name="Stursova M."/>
            <person name="Weitz H."/>
            <person name="Taylor A."/>
            <person name="Grigoriev I.V."/>
            <person name="Nagy L.G."/>
            <person name="Martin F."/>
            <person name="Kauserud H."/>
        </authorList>
    </citation>
    <scope>NUCLEOTIDE SEQUENCE</scope>
    <source>
        <strain evidence="2">CBHHK067</strain>
    </source>
</reference>
<comment type="caution">
    <text evidence="2">The sequence shown here is derived from an EMBL/GenBank/DDBJ whole genome shotgun (WGS) entry which is preliminary data.</text>
</comment>
<name>A0AAD7DKZ0_MYCRO</name>
<gene>
    <name evidence="2" type="ORF">B0H17DRAFT_1199804</name>
</gene>